<dbReference type="EMBL" id="CP045488">
    <property type="protein sequence ID" value="QFU82059.1"/>
    <property type="molecule type" value="Genomic_DNA"/>
</dbReference>
<organism evidence="1 2">
    <name type="scientific">Natronorubrum aibiense</name>
    <dbReference type="NCBI Taxonomy" id="348826"/>
    <lineage>
        <taxon>Archaea</taxon>
        <taxon>Methanobacteriati</taxon>
        <taxon>Methanobacteriota</taxon>
        <taxon>Stenosarchaea group</taxon>
        <taxon>Halobacteria</taxon>
        <taxon>Halobacteriales</taxon>
        <taxon>Natrialbaceae</taxon>
        <taxon>Natronorubrum</taxon>
    </lineage>
</organism>
<proteinExistence type="predicted"/>
<keyword evidence="2" id="KW-1185">Reference proteome</keyword>
<dbReference type="GeneID" id="42300523"/>
<reference evidence="1 2" key="1">
    <citation type="journal article" date="2007" name="Int. J. Syst. Evol. Microbiol.">
        <title>Natronorubrum sulfidifaciens sp. nov., an extremely haloalkaliphilic archaeon isolated from Aiding salt lake in Xin-Jiang, China.</title>
        <authorList>
            <person name="Cui H.L."/>
            <person name="Tohty D."/>
            <person name="Liu H.C."/>
            <person name="Liu S.J."/>
            <person name="Oren A."/>
            <person name="Zhou P.J."/>
        </authorList>
    </citation>
    <scope>NUCLEOTIDE SEQUENCE [LARGE SCALE GENOMIC DNA]</scope>
    <source>
        <strain evidence="1 2">7-3</strain>
    </source>
</reference>
<gene>
    <name evidence="1" type="ORF">GCU68_05705</name>
</gene>
<dbReference type="Proteomes" id="UP000326170">
    <property type="component" value="Chromosome"/>
</dbReference>
<dbReference type="OrthoDB" id="205935at2157"/>
<protein>
    <submittedName>
        <fullName evidence="1">Uncharacterized protein</fullName>
    </submittedName>
</protein>
<evidence type="ECO:0000313" key="2">
    <source>
        <dbReference type="Proteomes" id="UP000326170"/>
    </source>
</evidence>
<dbReference type="KEGG" id="nas:GCU68_05705"/>
<dbReference type="AlphaFoldDB" id="A0A5P9P1Q4"/>
<name>A0A5P9P1Q4_9EURY</name>
<evidence type="ECO:0000313" key="1">
    <source>
        <dbReference type="EMBL" id="QFU82059.1"/>
    </source>
</evidence>
<sequence>MDTQKNADEESETLPARRALLGAVGAATGLTALTGTGAAQGDGAIRTRGCTDAELTADDWSTGAITVHDCSGTGGQVDVSVTGSVSEQRYVSSTATLPSSGTLSVPAGGRETLWFTGRLSRLSCSNDALNVGIVNRG</sequence>
<accession>A0A5P9P1Q4</accession>
<dbReference type="RefSeq" id="WP_152939750.1">
    <property type="nucleotide sequence ID" value="NZ_CP045488.1"/>
</dbReference>